<evidence type="ECO:0000313" key="2">
    <source>
        <dbReference type="EMBL" id="KAF3965583.1"/>
    </source>
</evidence>
<accession>A0A8J4R809</accession>
<dbReference type="EMBL" id="JRKL02001168">
    <property type="protein sequence ID" value="KAF3965583.1"/>
    <property type="molecule type" value="Genomic_DNA"/>
</dbReference>
<keyword evidence="1" id="KW-0732">Signal</keyword>
<proteinExistence type="predicted"/>
<dbReference type="AlphaFoldDB" id="A0A8J4R809"/>
<organism evidence="2 3">
    <name type="scientific">Castanea mollissima</name>
    <name type="common">Chinese chestnut</name>
    <dbReference type="NCBI Taxonomy" id="60419"/>
    <lineage>
        <taxon>Eukaryota</taxon>
        <taxon>Viridiplantae</taxon>
        <taxon>Streptophyta</taxon>
        <taxon>Embryophyta</taxon>
        <taxon>Tracheophyta</taxon>
        <taxon>Spermatophyta</taxon>
        <taxon>Magnoliopsida</taxon>
        <taxon>eudicotyledons</taxon>
        <taxon>Gunneridae</taxon>
        <taxon>Pentapetalae</taxon>
        <taxon>rosids</taxon>
        <taxon>fabids</taxon>
        <taxon>Fagales</taxon>
        <taxon>Fagaceae</taxon>
        <taxon>Castanea</taxon>
    </lineage>
</organism>
<name>A0A8J4R809_9ROSI</name>
<keyword evidence="3" id="KW-1185">Reference proteome</keyword>
<reference evidence="2" key="1">
    <citation type="submission" date="2020-03" db="EMBL/GenBank/DDBJ databases">
        <title>Castanea mollissima Vanexum genome sequencing.</title>
        <authorList>
            <person name="Staton M."/>
        </authorList>
    </citation>
    <scope>NUCLEOTIDE SEQUENCE</scope>
    <source>
        <tissue evidence="2">Leaf</tissue>
    </source>
</reference>
<feature type="signal peptide" evidence="1">
    <location>
        <begin position="1"/>
        <end position="25"/>
    </location>
</feature>
<evidence type="ECO:0000256" key="1">
    <source>
        <dbReference type="SAM" id="SignalP"/>
    </source>
</evidence>
<protein>
    <recommendedName>
        <fullName evidence="4">Transmembrane protein</fullName>
    </recommendedName>
</protein>
<dbReference type="Proteomes" id="UP000737018">
    <property type="component" value="Unassembled WGS sequence"/>
</dbReference>
<feature type="chain" id="PRO_5035206164" description="Transmembrane protein" evidence="1">
    <location>
        <begin position="26"/>
        <end position="135"/>
    </location>
</feature>
<evidence type="ECO:0000313" key="3">
    <source>
        <dbReference type="Proteomes" id="UP000737018"/>
    </source>
</evidence>
<gene>
    <name evidence="2" type="ORF">CMV_010240</name>
</gene>
<evidence type="ECO:0008006" key="4">
    <source>
        <dbReference type="Google" id="ProtNLM"/>
    </source>
</evidence>
<comment type="caution">
    <text evidence="2">The sequence shown here is derived from an EMBL/GenBank/DDBJ whole genome shotgun (WGS) entry which is preliminary data.</text>
</comment>
<sequence>MDAKISMRIIMIAMLLFLFLSSATARVFAEPNNVTPEVKKKSSLQRIIVQMKTIGEMKLIKPGPVCVNECKRPTNPSLRKEGKVRPSEVYGGGGKGFVANVKEESNNDTQDILGVVMEGVEVVGSEGRLGRNGVA</sequence>